<dbReference type="InterPro" id="IPR011711">
    <property type="entry name" value="GntR_C"/>
</dbReference>
<accession>A0ABS8D4C8</accession>
<dbReference type="RefSeq" id="WP_227179361.1">
    <property type="nucleotide sequence ID" value="NZ_JAJBZT010000002.1"/>
</dbReference>
<dbReference type="PRINTS" id="PR00035">
    <property type="entry name" value="HTHGNTR"/>
</dbReference>
<dbReference type="InterPro" id="IPR000524">
    <property type="entry name" value="Tscrpt_reg_HTH_GntR"/>
</dbReference>
<keyword evidence="6" id="KW-1185">Reference proteome</keyword>
<dbReference type="Gene3D" id="1.20.120.530">
    <property type="entry name" value="GntR ligand-binding domain-like"/>
    <property type="match status" value="1"/>
</dbReference>
<dbReference type="SUPFAM" id="SSF48008">
    <property type="entry name" value="GntR ligand-binding domain-like"/>
    <property type="match status" value="1"/>
</dbReference>
<evidence type="ECO:0000259" key="4">
    <source>
        <dbReference type="PROSITE" id="PS50949"/>
    </source>
</evidence>
<dbReference type="Proteomes" id="UP001165395">
    <property type="component" value="Unassembled WGS sequence"/>
</dbReference>
<keyword evidence="3" id="KW-0804">Transcription</keyword>
<name>A0ABS8D4C8_9NEIS</name>
<dbReference type="InterPro" id="IPR036388">
    <property type="entry name" value="WH-like_DNA-bd_sf"/>
</dbReference>
<reference evidence="5" key="1">
    <citation type="submission" date="2021-10" db="EMBL/GenBank/DDBJ databases">
        <title>The complete genome sequence of Leeia sp. TBRC 13508.</title>
        <authorList>
            <person name="Charoenyingcharoen P."/>
            <person name="Yukphan P."/>
        </authorList>
    </citation>
    <scope>NUCLEOTIDE SEQUENCE</scope>
    <source>
        <strain evidence="5">TBRC 13508</strain>
    </source>
</reference>
<dbReference type="SMART" id="SM00345">
    <property type="entry name" value="HTH_GNTR"/>
    <property type="match status" value="1"/>
</dbReference>
<dbReference type="Pfam" id="PF07729">
    <property type="entry name" value="FCD"/>
    <property type="match status" value="1"/>
</dbReference>
<proteinExistence type="predicted"/>
<dbReference type="SMART" id="SM00895">
    <property type="entry name" value="FCD"/>
    <property type="match status" value="1"/>
</dbReference>
<dbReference type="SUPFAM" id="SSF46785">
    <property type="entry name" value="Winged helix' DNA-binding domain"/>
    <property type="match status" value="1"/>
</dbReference>
<dbReference type="PANTHER" id="PTHR43537:SF24">
    <property type="entry name" value="GLUCONATE OPERON TRANSCRIPTIONAL REPRESSOR"/>
    <property type="match status" value="1"/>
</dbReference>
<dbReference type="EMBL" id="JAJBZT010000002">
    <property type="protein sequence ID" value="MCB6183021.1"/>
    <property type="molecule type" value="Genomic_DNA"/>
</dbReference>
<evidence type="ECO:0000256" key="3">
    <source>
        <dbReference type="ARBA" id="ARBA00023163"/>
    </source>
</evidence>
<feature type="domain" description="HTH gntR-type" evidence="4">
    <location>
        <begin position="10"/>
        <end position="77"/>
    </location>
</feature>
<keyword evidence="2" id="KW-0238">DNA-binding</keyword>
<evidence type="ECO:0000313" key="6">
    <source>
        <dbReference type="Proteomes" id="UP001165395"/>
    </source>
</evidence>
<organism evidence="5 6">
    <name type="scientific">Leeia speluncae</name>
    <dbReference type="NCBI Taxonomy" id="2884804"/>
    <lineage>
        <taxon>Bacteria</taxon>
        <taxon>Pseudomonadati</taxon>
        <taxon>Pseudomonadota</taxon>
        <taxon>Betaproteobacteria</taxon>
        <taxon>Neisseriales</taxon>
        <taxon>Leeiaceae</taxon>
        <taxon>Leeia</taxon>
    </lineage>
</organism>
<dbReference type="InterPro" id="IPR008920">
    <property type="entry name" value="TF_FadR/GntR_C"/>
</dbReference>
<comment type="caution">
    <text evidence="5">The sequence shown here is derived from an EMBL/GenBank/DDBJ whole genome shotgun (WGS) entry which is preliminary data.</text>
</comment>
<dbReference type="Pfam" id="PF00392">
    <property type="entry name" value="GntR"/>
    <property type="match status" value="1"/>
</dbReference>
<dbReference type="InterPro" id="IPR036390">
    <property type="entry name" value="WH_DNA-bd_sf"/>
</dbReference>
<sequence length="222" mass="24866">MSLKIDRNTKTLRELTLEKMRDAILGAYFHPGDRLVERTLCEELGVSRTVVREVLRHLETEGLVESLPQQGPIVARVDKAKASQIYELRALLEGHAAAAFAQQASEEAVQALSEALAHIYEAFEQHDFKQILKQTTSFYEVLFLGANQTVAWEMVQQLNARINRLRGMTVGSKDRSKESMQEMQALFDAVKARDAQKATEAAVYHVRKAGSIAISLLVDTPE</sequence>
<dbReference type="PROSITE" id="PS50949">
    <property type="entry name" value="HTH_GNTR"/>
    <property type="match status" value="1"/>
</dbReference>
<gene>
    <name evidence="5" type="ORF">LIN78_05600</name>
</gene>
<dbReference type="CDD" id="cd07377">
    <property type="entry name" value="WHTH_GntR"/>
    <property type="match status" value="1"/>
</dbReference>
<keyword evidence="1" id="KW-0805">Transcription regulation</keyword>
<dbReference type="Gene3D" id="1.10.10.10">
    <property type="entry name" value="Winged helix-like DNA-binding domain superfamily/Winged helix DNA-binding domain"/>
    <property type="match status" value="1"/>
</dbReference>
<protein>
    <submittedName>
        <fullName evidence="5">GntR family transcriptional regulator</fullName>
    </submittedName>
</protein>
<dbReference type="PANTHER" id="PTHR43537">
    <property type="entry name" value="TRANSCRIPTIONAL REGULATOR, GNTR FAMILY"/>
    <property type="match status" value="1"/>
</dbReference>
<evidence type="ECO:0000256" key="2">
    <source>
        <dbReference type="ARBA" id="ARBA00023125"/>
    </source>
</evidence>
<evidence type="ECO:0000256" key="1">
    <source>
        <dbReference type="ARBA" id="ARBA00023015"/>
    </source>
</evidence>
<evidence type="ECO:0000313" key="5">
    <source>
        <dbReference type="EMBL" id="MCB6183021.1"/>
    </source>
</evidence>